<keyword evidence="1" id="KW-1133">Transmembrane helix</keyword>
<evidence type="ECO:0000313" key="3">
    <source>
        <dbReference type="Proteomes" id="UP001589645"/>
    </source>
</evidence>
<reference evidence="2 3" key="1">
    <citation type="submission" date="2024-09" db="EMBL/GenBank/DDBJ databases">
        <authorList>
            <person name="Sun Q."/>
            <person name="Mori K."/>
        </authorList>
    </citation>
    <scope>NUCLEOTIDE SEQUENCE [LARGE SCALE GENOMIC DNA]</scope>
    <source>
        <strain evidence="2 3">CECT 8064</strain>
    </source>
</reference>
<organism evidence="2 3">
    <name type="scientific">Vibrio olivae</name>
    <dbReference type="NCBI Taxonomy" id="1243002"/>
    <lineage>
        <taxon>Bacteria</taxon>
        <taxon>Pseudomonadati</taxon>
        <taxon>Pseudomonadota</taxon>
        <taxon>Gammaproteobacteria</taxon>
        <taxon>Vibrionales</taxon>
        <taxon>Vibrionaceae</taxon>
        <taxon>Vibrio</taxon>
    </lineage>
</organism>
<dbReference type="RefSeq" id="WP_390191467.1">
    <property type="nucleotide sequence ID" value="NZ_JBHMEP010000001.1"/>
</dbReference>
<evidence type="ECO:0000256" key="1">
    <source>
        <dbReference type="SAM" id="Phobius"/>
    </source>
</evidence>
<accession>A0ABV5HLM6</accession>
<sequence length="69" mass="7069">MDKFLKSVKSFMQDEEGLTIVEYVIGGAMVVAAIATLFSTFGTDLSTRLATFFSGGADAAGNAGGGTPE</sequence>
<evidence type="ECO:0000313" key="2">
    <source>
        <dbReference type="EMBL" id="MFB9135144.1"/>
    </source>
</evidence>
<dbReference type="EMBL" id="JBHMEP010000001">
    <property type="protein sequence ID" value="MFB9135144.1"/>
    <property type="molecule type" value="Genomic_DNA"/>
</dbReference>
<dbReference type="Proteomes" id="UP001589645">
    <property type="component" value="Unassembled WGS sequence"/>
</dbReference>
<name>A0ABV5HLM6_9VIBR</name>
<comment type="caution">
    <text evidence="2">The sequence shown here is derived from an EMBL/GenBank/DDBJ whole genome shotgun (WGS) entry which is preliminary data.</text>
</comment>
<keyword evidence="3" id="KW-1185">Reference proteome</keyword>
<protein>
    <submittedName>
        <fullName evidence="2">Flp family type IVb pilin</fullName>
    </submittedName>
</protein>
<gene>
    <name evidence="2" type="ORF">ACFFUV_09230</name>
</gene>
<feature type="transmembrane region" description="Helical" evidence="1">
    <location>
        <begin position="20"/>
        <end position="41"/>
    </location>
</feature>
<proteinExistence type="predicted"/>
<keyword evidence="1" id="KW-0812">Transmembrane</keyword>
<keyword evidence="1" id="KW-0472">Membrane</keyword>